<evidence type="ECO:0000256" key="2">
    <source>
        <dbReference type="ARBA" id="ARBA00022801"/>
    </source>
</evidence>
<dbReference type="GO" id="GO:0043565">
    <property type="term" value="F:sequence-specific DNA binding"/>
    <property type="evidence" value="ECO:0007669"/>
    <property type="project" value="InterPro"/>
</dbReference>
<dbReference type="Pfam" id="PF01229">
    <property type="entry name" value="Glyco_hydro_39"/>
    <property type="match status" value="1"/>
</dbReference>
<dbReference type="PROSITE" id="PS00041">
    <property type="entry name" value="HTH_ARAC_FAMILY_1"/>
    <property type="match status" value="1"/>
</dbReference>
<evidence type="ECO:0000256" key="6">
    <source>
        <dbReference type="ARBA" id="ARBA00023295"/>
    </source>
</evidence>
<dbReference type="GO" id="GO:0016798">
    <property type="term" value="F:hydrolase activity, acting on glycosyl bonds"/>
    <property type="evidence" value="ECO:0007669"/>
    <property type="project" value="UniProtKB-KW"/>
</dbReference>
<proteinExistence type="inferred from homology"/>
<evidence type="ECO:0000313" key="8">
    <source>
        <dbReference type="EMBL" id="EEV37797.1"/>
    </source>
</evidence>
<dbReference type="RefSeq" id="WP_015509070.1">
    <property type="nucleotide sequence ID" value="NC_020995.1"/>
</dbReference>
<dbReference type="GO" id="GO:0003700">
    <property type="term" value="F:DNA-binding transcription factor activity"/>
    <property type="evidence" value="ECO:0007669"/>
    <property type="project" value="InterPro"/>
</dbReference>
<comment type="similarity">
    <text evidence="1">Belongs to the glycosyl hydrolase 39 family.</text>
</comment>
<dbReference type="SMART" id="SM00342">
    <property type="entry name" value="HTH_ARAC"/>
    <property type="match status" value="1"/>
</dbReference>
<evidence type="ECO:0000256" key="3">
    <source>
        <dbReference type="ARBA" id="ARBA00023015"/>
    </source>
</evidence>
<keyword evidence="3" id="KW-0805">Transcription regulation</keyword>
<dbReference type="AlphaFoldDB" id="C9A5A5"/>
<dbReference type="InterPro" id="IPR014710">
    <property type="entry name" value="RmlC-like_jellyroll"/>
</dbReference>
<dbReference type="KEGG" id="ecas:ECBG_00066"/>
<feature type="domain" description="HTH araC/xylS-type" evidence="7">
    <location>
        <begin position="163"/>
        <end position="261"/>
    </location>
</feature>
<dbReference type="InterPro" id="IPR009057">
    <property type="entry name" value="Homeodomain-like_sf"/>
</dbReference>
<dbReference type="SUPFAM" id="SSF51445">
    <property type="entry name" value="(Trans)glycosidases"/>
    <property type="match status" value="1"/>
</dbReference>
<dbReference type="SUPFAM" id="SSF51011">
    <property type="entry name" value="Glycosyl hydrolase domain"/>
    <property type="match status" value="1"/>
</dbReference>
<dbReference type="Gene3D" id="1.10.10.60">
    <property type="entry name" value="Homeodomain-like"/>
    <property type="match status" value="2"/>
</dbReference>
<keyword evidence="9" id="KW-1185">Reference proteome</keyword>
<dbReference type="GeneID" id="15141285"/>
<dbReference type="Gene3D" id="2.60.120.10">
    <property type="entry name" value="Jelly Rolls"/>
    <property type="match status" value="1"/>
</dbReference>
<dbReference type="InterPro" id="IPR018060">
    <property type="entry name" value="HTH_AraC"/>
</dbReference>
<sequence length="794" mass="92235">MLHIFGKDSSTSGLRIFTGEFQQVFSENQNLVIHLLKGKLQLQFTDKKETLAAKDLFFMKANTSVSLKSTTNETYVLLYFVSTSLLNSVLDMTRYTFKTEKVQPYSQQEKINESSLQIASYLKESGGNLDFHLLALSANFLDHLSKTALIYQPLNKATDTRMNEILHYLETNMTKIITLDEIAAYFNVSSAYFSRFFKKQVGINFTEYLTNLRLEKAAAAIRSSSEQISVIADQTGFVNINGFNRKFKERYGYTPRDYRKQFSQQLPNEPSDSSQHFLQQLPTDGKEEQLTKYQEIVFDAKGTSNSYPWKQIMNIGSAEDLLQSDLRNHVNRLKKELDLSYIRFWNLFTKGMNIDPTITTAYNFEKIDSVLDFLVKENLRPFIELRYKIRRLHSSTREHLVYENEDFKFRLNSEEWFDLLRQFMRHIRNRYGLSCIRTWMFEFSFEHYQGTDGLEELITHYKKTYELIKQYSDTIKIGGPGAMVQVSSAYDYQRDLKLFEANEVAFDFLSYLIYPYQVDTGGERNAKRIATENYLPEVINALRETLNQSSYRQKELYITEWNNTISNRNAINDSLFKGSYLIKNLAAIVELVDGIAYWVGSDIFSEFIDSRAILHGGAGLLAKGSIPKPAFHALRFMNFLNQELIINLPGIIASKNEEEREVSLILYNYQAPNVTYYLTEENKIHIEEIDTYFDEDKCQAIALSFQLAPQQLYEIKMFRVNHSSGNVISGWRDLGYRHSLRKKDLEYLKLKADPDIKFQQAMTDVEGKLNLRQTLAANEFIYIALTPIDSEVAR</sequence>
<dbReference type="PANTHER" id="PTHR43280">
    <property type="entry name" value="ARAC-FAMILY TRANSCRIPTIONAL REGULATOR"/>
    <property type="match status" value="1"/>
</dbReference>
<dbReference type="HOGENOM" id="CLU_017624_1_0_9"/>
<reference evidence="8 9" key="2">
    <citation type="submission" date="2013-03" db="EMBL/GenBank/DDBJ databases">
        <title>The Genome Sequence of Enterococcus casseliflavus EC20 (899205).</title>
        <authorList>
            <consortium name="The Broad Institute Genomics Platform"/>
            <consortium name="The Broad Institute Genome Sequencing Center for Infectious Disease"/>
            <person name="Russ C."/>
            <person name="Feldgarden M."/>
            <person name="Gilmore M."/>
            <person name="Manson J."/>
            <person name="Palmer K."/>
            <person name="Carniol K."/>
            <person name="Walker B."/>
            <person name="Young S.K."/>
            <person name="Zeng Q."/>
            <person name="Gargeya S."/>
            <person name="Fitzgerald M."/>
            <person name="Haas B."/>
            <person name="Abouelleil A."/>
            <person name="Allen A.W."/>
            <person name="Alvarado L."/>
            <person name="Arachchi H.M."/>
            <person name="Berlin A.M."/>
            <person name="Chapman S.B."/>
            <person name="Gainer-Dewar J."/>
            <person name="Goldberg J."/>
            <person name="Griggs A."/>
            <person name="Gujja S."/>
            <person name="Hansen M."/>
            <person name="Howarth C."/>
            <person name="Imamovic A."/>
            <person name="Ireland A."/>
            <person name="Larimer J."/>
            <person name="McCowan C."/>
            <person name="Murphy C."/>
            <person name="Pearson M."/>
            <person name="Poon T.W."/>
            <person name="Priest M."/>
            <person name="Roberts A."/>
            <person name="Saif S."/>
            <person name="Shea T."/>
            <person name="Sisk P."/>
            <person name="Sykes S."/>
            <person name="Wortman J."/>
            <person name="Nusbaum C."/>
            <person name="Birren B."/>
        </authorList>
    </citation>
    <scope>NUCLEOTIDE SEQUENCE [LARGE SCALE GENOMIC DNA]</scope>
    <source>
        <strain evidence="8 9">EC20</strain>
    </source>
</reference>
<dbReference type="PANTHER" id="PTHR43280:SF2">
    <property type="entry name" value="HTH-TYPE TRANSCRIPTIONAL REGULATOR EXSA"/>
    <property type="match status" value="1"/>
</dbReference>
<dbReference type="PROSITE" id="PS01124">
    <property type="entry name" value="HTH_ARAC_FAMILY_2"/>
    <property type="match status" value="1"/>
</dbReference>
<dbReference type="eggNOG" id="COG2207">
    <property type="taxonomic scope" value="Bacteria"/>
</dbReference>
<keyword evidence="4" id="KW-0238">DNA-binding</keyword>
<dbReference type="EMBL" id="CP004856">
    <property type="protein sequence ID" value="EEV37797.1"/>
    <property type="molecule type" value="Genomic_DNA"/>
</dbReference>
<dbReference type="InterPro" id="IPR017853">
    <property type="entry name" value="GH"/>
</dbReference>
<gene>
    <name evidence="8" type="ORF">ECBG_00066</name>
</gene>
<dbReference type="Gene3D" id="3.20.20.80">
    <property type="entry name" value="Glycosidases"/>
    <property type="match status" value="1"/>
</dbReference>
<keyword evidence="5" id="KW-0804">Transcription</keyword>
<evidence type="ECO:0000256" key="4">
    <source>
        <dbReference type="ARBA" id="ARBA00023125"/>
    </source>
</evidence>
<dbReference type="eggNOG" id="COG3664">
    <property type="taxonomic scope" value="Bacteria"/>
</dbReference>
<evidence type="ECO:0000313" key="9">
    <source>
        <dbReference type="Proteomes" id="UP000012675"/>
    </source>
</evidence>
<name>C9A5A5_ENTCA</name>
<keyword evidence="6" id="KW-0326">Glycosidase</keyword>
<protein>
    <recommendedName>
        <fullName evidence="7">HTH araC/xylS-type domain-containing protein</fullName>
    </recommendedName>
</protein>
<evidence type="ECO:0000256" key="1">
    <source>
        <dbReference type="ARBA" id="ARBA00008875"/>
    </source>
</evidence>
<organism evidence="8 9">
    <name type="scientific">Enterococcus casseliflavus EC20</name>
    <dbReference type="NCBI Taxonomy" id="565655"/>
    <lineage>
        <taxon>Bacteria</taxon>
        <taxon>Bacillati</taxon>
        <taxon>Bacillota</taxon>
        <taxon>Bacilli</taxon>
        <taxon>Lactobacillales</taxon>
        <taxon>Enterococcaceae</taxon>
        <taxon>Enterococcus</taxon>
    </lineage>
</organism>
<reference evidence="8 9" key="1">
    <citation type="submission" date="2009-02" db="EMBL/GenBank/DDBJ databases">
        <authorList>
            <consortium name="The Broad Institute Genome Sequencing Platform"/>
            <person name="Feldgarden M."/>
            <person name="Young S.K."/>
            <person name="Kodira C.D."/>
            <person name="Zeng Q."/>
            <person name="Koehrsen M."/>
            <person name="Alvarado L."/>
            <person name="Berlin A."/>
            <person name="Borenstein D."/>
            <person name="Chen Z."/>
            <person name="Engels R."/>
            <person name="Freedman E."/>
            <person name="Gellesch M."/>
            <person name="Goldberg J."/>
            <person name="Griggs A."/>
            <person name="Gujja S."/>
            <person name="Heiman D."/>
            <person name="Hepburn T."/>
            <person name="Howarth C."/>
            <person name="Jen D."/>
            <person name="Larson L."/>
            <person name="Lewis B."/>
            <person name="Mehta T."/>
            <person name="Park D."/>
            <person name="Pearson M."/>
            <person name="Roberts A."/>
            <person name="Saif S."/>
            <person name="Shea T."/>
            <person name="Shenoy N."/>
            <person name="Sisk P."/>
            <person name="Stolte C."/>
            <person name="Sykes S."/>
            <person name="Walk T."/>
            <person name="White J."/>
            <person name="Yandava C."/>
            <person name="Gilmore M."/>
            <person name="Manson J."/>
            <person name="Palmer K."/>
            <person name="Carniol K."/>
            <person name="Lander E."/>
            <person name="Nusbaum C."/>
            <person name="Galagan J."/>
            <person name="Birren B."/>
        </authorList>
    </citation>
    <scope>NUCLEOTIDE SEQUENCE [LARGE SCALE GENOMIC DNA]</scope>
    <source>
        <strain evidence="8 9">EC20</strain>
    </source>
</reference>
<dbReference type="Gene3D" id="2.60.40.1500">
    <property type="entry name" value="Glycosyl hydrolase domain, family 39"/>
    <property type="match status" value="1"/>
</dbReference>
<keyword evidence="2" id="KW-0378">Hydrolase</keyword>
<dbReference type="Proteomes" id="UP000012675">
    <property type="component" value="Chromosome"/>
</dbReference>
<dbReference type="SUPFAM" id="SSF46689">
    <property type="entry name" value="Homeodomain-like"/>
    <property type="match status" value="2"/>
</dbReference>
<dbReference type="InterPro" id="IPR049166">
    <property type="entry name" value="GH39_cat"/>
</dbReference>
<accession>C9A5A5</accession>
<evidence type="ECO:0000256" key="5">
    <source>
        <dbReference type="ARBA" id="ARBA00023163"/>
    </source>
</evidence>
<evidence type="ECO:0000259" key="7">
    <source>
        <dbReference type="PROSITE" id="PS01124"/>
    </source>
</evidence>
<dbReference type="InterPro" id="IPR018062">
    <property type="entry name" value="HTH_AraC-typ_CS"/>
</dbReference>
<dbReference type="Pfam" id="PF12833">
    <property type="entry name" value="HTH_18"/>
    <property type="match status" value="1"/>
</dbReference>